<proteinExistence type="predicted"/>
<evidence type="ECO:0000313" key="3">
    <source>
        <dbReference type="Proteomes" id="UP001276659"/>
    </source>
</evidence>
<comment type="caution">
    <text evidence="2">The sequence shown here is derived from an EMBL/GenBank/DDBJ whole genome shotgun (WGS) entry which is preliminary data.</text>
</comment>
<protein>
    <recommendedName>
        <fullName evidence="1">Heterokaryon incompatibility domain-containing protein</fullName>
    </recommendedName>
</protein>
<dbReference type="PANTHER" id="PTHR24148:SF73">
    <property type="entry name" value="HET DOMAIN PROTEIN (AFU_ORTHOLOGUE AFUA_8G01020)"/>
    <property type="match status" value="1"/>
</dbReference>
<dbReference type="Proteomes" id="UP001276659">
    <property type="component" value="Unassembled WGS sequence"/>
</dbReference>
<name>A0AAD9ZBP3_9LECA</name>
<organism evidence="2 3">
    <name type="scientific">Lepraria neglecta</name>
    <dbReference type="NCBI Taxonomy" id="209136"/>
    <lineage>
        <taxon>Eukaryota</taxon>
        <taxon>Fungi</taxon>
        <taxon>Dikarya</taxon>
        <taxon>Ascomycota</taxon>
        <taxon>Pezizomycotina</taxon>
        <taxon>Lecanoromycetes</taxon>
        <taxon>OSLEUM clade</taxon>
        <taxon>Lecanoromycetidae</taxon>
        <taxon>Lecanorales</taxon>
        <taxon>Lecanorineae</taxon>
        <taxon>Stereocaulaceae</taxon>
        <taxon>Lepraria</taxon>
    </lineage>
</organism>
<evidence type="ECO:0000313" key="2">
    <source>
        <dbReference type="EMBL" id="KAK3173332.1"/>
    </source>
</evidence>
<dbReference type="Pfam" id="PF06985">
    <property type="entry name" value="HET"/>
    <property type="match status" value="1"/>
</dbReference>
<dbReference type="PANTHER" id="PTHR24148">
    <property type="entry name" value="ANKYRIN REPEAT DOMAIN-CONTAINING PROTEIN 39 HOMOLOG-RELATED"/>
    <property type="match status" value="1"/>
</dbReference>
<gene>
    <name evidence="2" type="ORF">OEA41_006661</name>
</gene>
<dbReference type="InterPro" id="IPR052895">
    <property type="entry name" value="HetReg/Transcr_Mod"/>
</dbReference>
<accession>A0AAD9ZBP3</accession>
<dbReference type="InterPro" id="IPR010730">
    <property type="entry name" value="HET"/>
</dbReference>
<dbReference type="AlphaFoldDB" id="A0AAD9ZBP3"/>
<reference evidence="2" key="1">
    <citation type="submission" date="2022-11" db="EMBL/GenBank/DDBJ databases">
        <title>Chromosomal genome sequence assembly and mating type (MAT) locus characterization of the leprose asexual lichenized fungus Lepraria neglecta (Nyl.) Erichsen.</title>
        <authorList>
            <person name="Allen J.L."/>
            <person name="Pfeffer B."/>
        </authorList>
    </citation>
    <scope>NUCLEOTIDE SEQUENCE</scope>
    <source>
        <strain evidence="2">Allen 5258</strain>
    </source>
</reference>
<evidence type="ECO:0000259" key="1">
    <source>
        <dbReference type="Pfam" id="PF06985"/>
    </source>
</evidence>
<keyword evidence="3" id="KW-1185">Reference proteome</keyword>
<feature type="domain" description="Heterokaryon incompatibility" evidence="1">
    <location>
        <begin position="26"/>
        <end position="172"/>
    </location>
</feature>
<dbReference type="EMBL" id="JASNWA010000007">
    <property type="protein sequence ID" value="KAK3173332.1"/>
    <property type="molecule type" value="Genomic_DNA"/>
</dbReference>
<sequence>MAWTRLLHVETGCLEQVLIDQILPFIAISHTWAEALFPPNTSFHQQPGTEAIKCLLSQSFPNVQYCWIDTLCIDQADPEDKKRQIPLMGEIYSKAEAVAIISGTPIGLTQEDIDCVTERVEDAVEMYREESWKSEGEKWETGQRRQFLKEAMDCLELFTRSPWATRVWTLQEFVLAKSTIWIGGDLIPLRISEELFIAIPDICETLNIAECIMGKYSILYHHYRGMAGARLGQIDRTRVMELLGNRTASLPVDEVFGTMAASGVVIEQLGVESKEEAWRLWWEKAVREGHVRWALLPPAIPALAGATNSQTQGYHNCVMPACSTRHLASSSSGLDKVTSLGRVEVDNGTVTMDGRWAGICKPIHKLGRVHQDGKGLLHRDITLILFASNNWTLSLRIARAFGGGRYTRRKVFVIAQVLKHNFYRAQLAVLSHTEDDFRPRFRNQYYKLIWSDFMLLQSGHMMVMNEGVAFLAELQNDVCKADIMVVTEGKAPPSGRLMAVDFGAVNTSGRTLLTVVEIPEDLVSRSAVNGHESLSYHKVGVAMALEVSDLDNARKFSAFTLSDANIYRFSVGGSRSGDIVELGTSGGDDIGANEESGNIDDIDCVNGKESGTYAGVIAPNPKDTIGVSSPGSVG</sequence>